<keyword evidence="1" id="KW-0732">Signal</keyword>
<dbReference type="PhylomeDB" id="B3RUF4"/>
<name>B3RUF4_TRIAD</name>
<gene>
    <name evidence="2" type="ORF">TRIADDRAFT_55268</name>
</gene>
<feature type="chain" id="PRO_5002796985" description="Fibrinogen C-terminal domain-containing protein" evidence="1">
    <location>
        <begin position="22"/>
        <end position="249"/>
    </location>
</feature>
<sequence length="249" mass="28263">MTKKIVSIYLMLLMMLPLAKLEEISSKPTTCVAIRSKYRITENGYFTLYDSTNKPYIAFCDFQSDPGFAWTLIESLSTTSARSSKFRKSFSFNVPSNECTPNWTGYRLSKSKMTAIKSSASSTHFRATCNFNGQSQKGLQNRDDYLRVSLCAYNYLLSTRNVWTCAIVDYINVRGHSCTKCSIPFYSSNAYHLFIHLPTSKSSCARFTVPEMITNEDAFGFYHNVNIKFSCTANSTSTTNWWIGGGYFD</sequence>
<dbReference type="Proteomes" id="UP000009022">
    <property type="component" value="Unassembled WGS sequence"/>
</dbReference>
<dbReference type="eggNOG" id="ENOG502STZ8">
    <property type="taxonomic scope" value="Eukaryota"/>
</dbReference>
<feature type="signal peptide" evidence="1">
    <location>
        <begin position="1"/>
        <end position="21"/>
    </location>
</feature>
<evidence type="ECO:0000256" key="1">
    <source>
        <dbReference type="SAM" id="SignalP"/>
    </source>
</evidence>
<dbReference type="AlphaFoldDB" id="B3RUF4"/>
<dbReference type="KEGG" id="tad:TRIADDRAFT_55268"/>
<evidence type="ECO:0000313" key="3">
    <source>
        <dbReference type="Proteomes" id="UP000009022"/>
    </source>
</evidence>
<dbReference type="OMA" id="AYLMERP"/>
<reference evidence="2 3" key="1">
    <citation type="journal article" date="2008" name="Nature">
        <title>The Trichoplax genome and the nature of placozoans.</title>
        <authorList>
            <person name="Srivastava M."/>
            <person name="Begovic E."/>
            <person name="Chapman J."/>
            <person name="Putnam N.H."/>
            <person name="Hellsten U."/>
            <person name="Kawashima T."/>
            <person name="Kuo A."/>
            <person name="Mitros T."/>
            <person name="Salamov A."/>
            <person name="Carpenter M.L."/>
            <person name="Signorovitch A.Y."/>
            <person name="Moreno M.A."/>
            <person name="Kamm K."/>
            <person name="Grimwood J."/>
            <person name="Schmutz J."/>
            <person name="Shapiro H."/>
            <person name="Grigoriev I.V."/>
            <person name="Buss L.W."/>
            <person name="Schierwater B."/>
            <person name="Dellaporta S.L."/>
            <person name="Rokhsar D.S."/>
        </authorList>
    </citation>
    <scope>NUCLEOTIDE SEQUENCE [LARGE SCALE GENOMIC DNA]</scope>
    <source>
        <strain evidence="2 3">Grell-BS-1999</strain>
    </source>
</reference>
<protein>
    <recommendedName>
        <fullName evidence="4">Fibrinogen C-terminal domain-containing protein</fullName>
    </recommendedName>
</protein>
<dbReference type="GO" id="GO:0070492">
    <property type="term" value="F:oligosaccharide binding"/>
    <property type="evidence" value="ECO:0000318"/>
    <property type="project" value="GO_Central"/>
</dbReference>
<dbReference type="InParanoid" id="B3RUF4"/>
<dbReference type="EMBL" id="DS985244">
    <property type="protein sequence ID" value="EDV25805.1"/>
    <property type="molecule type" value="Genomic_DNA"/>
</dbReference>
<evidence type="ECO:0008006" key="4">
    <source>
        <dbReference type="Google" id="ProtNLM"/>
    </source>
</evidence>
<dbReference type="GeneID" id="6753051"/>
<keyword evidence="3" id="KW-1185">Reference proteome</keyword>
<evidence type="ECO:0000313" key="2">
    <source>
        <dbReference type="EMBL" id="EDV25805.1"/>
    </source>
</evidence>
<dbReference type="CTD" id="6753051"/>
<accession>B3RUF4</accession>
<dbReference type="RefSeq" id="XP_002111838.1">
    <property type="nucleotide sequence ID" value="XM_002111802.1"/>
</dbReference>
<dbReference type="HOGENOM" id="CLU_084880_0_0_1"/>
<dbReference type="GO" id="GO:0005615">
    <property type="term" value="C:extracellular space"/>
    <property type="evidence" value="ECO:0000318"/>
    <property type="project" value="GO_Central"/>
</dbReference>
<proteinExistence type="predicted"/>
<organism evidence="2 3">
    <name type="scientific">Trichoplax adhaerens</name>
    <name type="common">Trichoplax reptans</name>
    <dbReference type="NCBI Taxonomy" id="10228"/>
    <lineage>
        <taxon>Eukaryota</taxon>
        <taxon>Metazoa</taxon>
        <taxon>Placozoa</taxon>
        <taxon>Uniplacotomia</taxon>
        <taxon>Trichoplacea</taxon>
        <taxon>Trichoplacidae</taxon>
        <taxon>Trichoplax</taxon>
    </lineage>
</organism>
<dbReference type="OrthoDB" id="5945834at2759"/>